<feature type="compositionally biased region" description="Low complexity" evidence="1">
    <location>
        <begin position="103"/>
        <end position="115"/>
    </location>
</feature>
<comment type="caution">
    <text evidence="2">The sequence shown here is derived from an EMBL/GenBank/DDBJ whole genome shotgun (WGS) entry which is preliminary data.</text>
</comment>
<protein>
    <submittedName>
        <fullName evidence="2">Uncharacterized protein</fullName>
    </submittedName>
</protein>
<dbReference type="GeneID" id="38113586"/>
<dbReference type="STRING" id="1810919.A0A3D8SK44"/>
<keyword evidence="3" id="KW-1185">Reference proteome</keyword>
<accession>A0A3D8SK44</accession>
<dbReference type="AlphaFoldDB" id="A0A3D8SK44"/>
<name>A0A3D8SK44_9EURO</name>
<feature type="compositionally biased region" description="Basic and acidic residues" evidence="1">
    <location>
        <begin position="476"/>
        <end position="491"/>
    </location>
</feature>
<evidence type="ECO:0000313" key="2">
    <source>
        <dbReference type="EMBL" id="RDW86574.1"/>
    </source>
</evidence>
<evidence type="ECO:0000256" key="1">
    <source>
        <dbReference type="SAM" id="MobiDB-lite"/>
    </source>
</evidence>
<dbReference type="Proteomes" id="UP000256690">
    <property type="component" value="Unassembled WGS sequence"/>
</dbReference>
<organism evidence="2 3">
    <name type="scientific">Aspergillus mulundensis</name>
    <dbReference type="NCBI Taxonomy" id="1810919"/>
    <lineage>
        <taxon>Eukaryota</taxon>
        <taxon>Fungi</taxon>
        <taxon>Dikarya</taxon>
        <taxon>Ascomycota</taxon>
        <taxon>Pezizomycotina</taxon>
        <taxon>Eurotiomycetes</taxon>
        <taxon>Eurotiomycetidae</taxon>
        <taxon>Eurotiales</taxon>
        <taxon>Aspergillaceae</taxon>
        <taxon>Aspergillus</taxon>
        <taxon>Aspergillus subgen. Nidulantes</taxon>
    </lineage>
</organism>
<feature type="region of interest" description="Disordered" evidence="1">
    <location>
        <begin position="472"/>
        <end position="491"/>
    </location>
</feature>
<dbReference type="RefSeq" id="XP_026606098.1">
    <property type="nucleotide sequence ID" value="XM_026745232.1"/>
</dbReference>
<dbReference type="EMBL" id="PVWQ01000003">
    <property type="protein sequence ID" value="RDW86574.1"/>
    <property type="molecule type" value="Genomic_DNA"/>
</dbReference>
<gene>
    <name evidence="2" type="ORF">DSM5745_03216</name>
</gene>
<sequence length="1092" mass="123786">MVVSLRAAQPSSRSFRKGYSYSTCFRPIYATSLNPPVDAFSDLPPSNQLVHEIGASADPSSCEFWCSSRLKSRLNQQPFPQIKVPKPWAPIAGRGKGDPNADPSSSPPSQSAQASGRDGFPSTETRALEGLSPAHMSPSNYLLDTIQKKTPNDSKYGIENWAISEKSPKPLSTPLTWKQRRHSQQTEKRTLQKVTADFIQFVGPVLRDSDYRPEHELSAFKLDKALVNVVRGSYMEYLESRQYDITDVMAWAWVLMSTTTYEAILRIFCLEAYGSVDKPISHRNVPVFIPLMLLRQETDLKTFRLLLVYSLYLIIGRPIPRLNDCLRFSLNNSLYNDSNDHHANDLPRIDASTCATIVVRLLSHARRLWPEAQLPIAQAFAFYLRTQDSQHNRFLIKKLDRFIQLLALPPGPRPFISASIRQQAQFELLKAMAEIHPASPISRRGYQGLAAVQLAHRKTAAEREFAELKTPSWPPWKEERSGMDADKGVEGTRSRASRVLLQMREAGHSFSLWEDVANILAGWDTDNSPMIQTRALARQPKHLYGLPKQENHRAIWEARIRSTRTLREAWAAFMAYESRGLPPHRDVYHAMGERLVFVQKERNEQKAKINRSLQTRIALPGDGPEVFPEPASARDWIYTPTEPPTLYVFLRRMLSQGIRPSGRFLALLLHHAPRITVALDCLSVSDLTNQQLRVLFSLDTEISDTDAESSEVLDALPEYLFAAFIRLLCKFSTVTRKSTRWVDEPRSSYAFPILTNSWQKSDGVLLNSWSRSQTRTPTLFLYTAKKWGVAKPLYAMLLSHAVRLLRKRKSQKPQAWIQLLAGLRSQRIVGESDFSRHVQMIIAWHEILEVTKWLDERNIELGPDGFQILCQSFSAAVTAGVIAEEATKKGLEIVHRAAQRSKNQPDVAPPSFEDLVSRGLTTLKSQFDRLVLLEPKTFVLFDTLSGSLEKQTGSQVAVPTMNHVPAPAILHAFVRSLGLAEDSEGLLNLLRWMSKHAMTLKQTSDEYTNGDLLMRRTVVAVRMFLEGYWGRRPAPAAYEPDTADYVTPSDFDVPKFSDPALQEAYDIVTETEVWGPWPSDEEVRDYFEHGQQ</sequence>
<feature type="region of interest" description="Disordered" evidence="1">
    <location>
        <begin position="77"/>
        <end position="125"/>
    </location>
</feature>
<proteinExistence type="predicted"/>
<reference evidence="2 3" key="1">
    <citation type="journal article" date="2018" name="IMA Fungus">
        <title>IMA Genome-F 9: Draft genome sequence of Annulohypoxylon stygium, Aspergillus mulundensis, Berkeleyomyces basicola (syn. Thielaviopsis basicola), Ceratocystis smalleyi, two Cercospora beticola strains, Coleophoma cylindrospora, Fusarium fracticaudum, Phialophora cf. hyalina, and Morchella septimelata.</title>
        <authorList>
            <person name="Wingfield B.D."/>
            <person name="Bills G.F."/>
            <person name="Dong Y."/>
            <person name="Huang W."/>
            <person name="Nel W.J."/>
            <person name="Swalarsk-Parry B.S."/>
            <person name="Vaghefi N."/>
            <person name="Wilken P.M."/>
            <person name="An Z."/>
            <person name="de Beer Z.W."/>
            <person name="De Vos L."/>
            <person name="Chen L."/>
            <person name="Duong T.A."/>
            <person name="Gao Y."/>
            <person name="Hammerbacher A."/>
            <person name="Kikkert J.R."/>
            <person name="Li Y."/>
            <person name="Li H."/>
            <person name="Li K."/>
            <person name="Li Q."/>
            <person name="Liu X."/>
            <person name="Ma X."/>
            <person name="Naidoo K."/>
            <person name="Pethybridge S.J."/>
            <person name="Sun J."/>
            <person name="Steenkamp E.T."/>
            <person name="van der Nest M.A."/>
            <person name="van Wyk S."/>
            <person name="Wingfield M.J."/>
            <person name="Xiong C."/>
            <person name="Yue Q."/>
            <person name="Zhang X."/>
        </authorList>
    </citation>
    <scope>NUCLEOTIDE SEQUENCE [LARGE SCALE GENOMIC DNA]</scope>
    <source>
        <strain evidence="2 3">DSM 5745</strain>
    </source>
</reference>
<evidence type="ECO:0000313" key="3">
    <source>
        <dbReference type="Proteomes" id="UP000256690"/>
    </source>
</evidence>
<dbReference type="OrthoDB" id="410701at2759"/>